<feature type="domain" description="SprT-like" evidence="1">
    <location>
        <begin position="18"/>
        <end position="195"/>
    </location>
</feature>
<evidence type="ECO:0000313" key="3">
    <source>
        <dbReference type="Proteomes" id="UP000265916"/>
    </source>
</evidence>
<dbReference type="EMBL" id="NRJG01000007">
    <property type="protein sequence ID" value="RIY40467.1"/>
    <property type="molecule type" value="Genomic_DNA"/>
</dbReference>
<sequence>MEEGDSILIDYWKHRCQVELSNLAIKVYNSEKYRDLLRQMPEPEVHFDIVSRNTAGFARFPNELHLNLHFLLRDKEQFVNTVVGHEFAHLIIFYLVKKGYLPKSTPGHGRAWKDMMRFLGLDPNTYYHEAQISDEDLNLNGLPSLRKQGNKFAYTCDCEGMIHTLGAIRHKRAQAKGARRAVYNCRNCKQPIKFSHVIEASDS</sequence>
<dbReference type="OrthoDB" id="267364at2"/>
<keyword evidence="3" id="KW-1185">Reference proteome</keyword>
<dbReference type="InterPro" id="IPR006640">
    <property type="entry name" value="SprT-like_domain"/>
</dbReference>
<dbReference type="PANTHER" id="PTHR38773:SF1">
    <property type="entry name" value="PROTEIN SPRT"/>
    <property type="match status" value="1"/>
</dbReference>
<evidence type="ECO:0000313" key="2">
    <source>
        <dbReference type="EMBL" id="RIY40467.1"/>
    </source>
</evidence>
<dbReference type="GO" id="GO:0006950">
    <property type="term" value="P:response to stress"/>
    <property type="evidence" value="ECO:0007669"/>
    <property type="project" value="UniProtKB-ARBA"/>
</dbReference>
<reference evidence="2 3" key="1">
    <citation type="submission" date="2017-08" db="EMBL/GenBank/DDBJ databases">
        <title>Reclassification of Bisgaard taxon 37 and 44.</title>
        <authorList>
            <person name="Christensen H."/>
        </authorList>
    </citation>
    <scope>NUCLEOTIDE SEQUENCE [LARGE SCALE GENOMIC DNA]</scope>
    <source>
        <strain evidence="2 3">111</strain>
    </source>
</reference>
<comment type="caution">
    <text evidence="2">The sequence shown here is derived from an EMBL/GenBank/DDBJ whole genome shotgun (WGS) entry which is preliminary data.</text>
</comment>
<protein>
    <recommendedName>
        <fullName evidence="1">SprT-like domain-containing protein</fullName>
    </recommendedName>
</protein>
<dbReference type="PANTHER" id="PTHR38773">
    <property type="entry name" value="PROTEIN SPRT"/>
    <property type="match status" value="1"/>
</dbReference>
<evidence type="ECO:0000259" key="1">
    <source>
        <dbReference type="SMART" id="SM00731"/>
    </source>
</evidence>
<dbReference type="RefSeq" id="WP_119530035.1">
    <property type="nucleotide sequence ID" value="NZ_JBHSSP010000021.1"/>
</dbReference>
<gene>
    <name evidence="2" type="ORF">CKF58_00505</name>
</gene>
<name>A0A3A1YWN3_9GAMM</name>
<dbReference type="Pfam" id="PF10263">
    <property type="entry name" value="SprT-like"/>
    <property type="match status" value="1"/>
</dbReference>
<dbReference type="SMART" id="SM00731">
    <property type="entry name" value="SprT"/>
    <property type="match status" value="1"/>
</dbReference>
<dbReference type="AlphaFoldDB" id="A0A3A1YWN3"/>
<accession>A0A3A1YWN3</accession>
<proteinExistence type="predicted"/>
<dbReference type="Proteomes" id="UP000265916">
    <property type="component" value="Unassembled WGS sequence"/>
</dbReference>
<organism evidence="2 3">
    <name type="scientific">Psittacicella hinzii</name>
    <dbReference type="NCBI Taxonomy" id="2028575"/>
    <lineage>
        <taxon>Bacteria</taxon>
        <taxon>Pseudomonadati</taxon>
        <taxon>Pseudomonadota</taxon>
        <taxon>Gammaproteobacteria</taxon>
        <taxon>Pasteurellales</taxon>
        <taxon>Psittacicellaceae</taxon>
        <taxon>Psittacicella</taxon>
    </lineage>
</organism>